<dbReference type="GO" id="GO:0008270">
    <property type="term" value="F:zinc ion binding"/>
    <property type="evidence" value="ECO:0007669"/>
    <property type="project" value="UniProtKB-KW"/>
</dbReference>
<evidence type="ECO:0000256" key="3">
    <source>
        <dbReference type="ARBA" id="ARBA00022771"/>
    </source>
</evidence>
<dbReference type="PROSITE" id="PS50157">
    <property type="entry name" value="ZINC_FINGER_C2H2_2"/>
    <property type="match status" value="1"/>
</dbReference>
<dbReference type="GeneID" id="107918988"/>
<sequence length="276" mass="30381">MTCCNNPNALLQHLGDMPGVRVLFCLYLFPSLTTPHSLPIFNPFPPQLSPSPILNVATTTMAADLRLLSLTQLQKLAQSQHNQNLMAASWVWNPQEAADDDSWEVRAFAQDTGNVMGTTWPPRSYTCTFCRREFRSAQALGGHMNVHRRDRARLHQTHPPAPTVPLINQTSSSTTQDFVSDGGLCLLYQIPTTNGVFNSPSMNPCSLDSTPPLLSMSPYPSNNLMAPPQPQPYINYPATPPGLHNSSSADNNISSMETSIEELDLELRLGQRPTPS</sequence>
<evidence type="ECO:0000256" key="4">
    <source>
        <dbReference type="ARBA" id="ARBA00022833"/>
    </source>
</evidence>
<dbReference type="RefSeq" id="XP_016704025.1">
    <property type="nucleotide sequence ID" value="XM_016848536.2"/>
</dbReference>
<keyword evidence="10" id="KW-1185">Reference proteome</keyword>
<keyword evidence="4" id="KW-0862">Zinc</keyword>
<feature type="domain" description="C2H2-type" evidence="9">
    <location>
        <begin position="125"/>
        <end position="152"/>
    </location>
</feature>
<keyword evidence="7" id="KW-0539">Nucleus</keyword>
<dbReference type="SMART" id="SM00355">
    <property type="entry name" value="ZnF_C2H2"/>
    <property type="match status" value="1"/>
</dbReference>
<organism evidence="10 11">
    <name type="scientific">Gossypium hirsutum</name>
    <name type="common">Upland cotton</name>
    <name type="synonym">Gossypium mexicanum</name>
    <dbReference type="NCBI Taxonomy" id="3635"/>
    <lineage>
        <taxon>Eukaryota</taxon>
        <taxon>Viridiplantae</taxon>
        <taxon>Streptophyta</taxon>
        <taxon>Embryophyta</taxon>
        <taxon>Tracheophyta</taxon>
        <taxon>Spermatophyta</taxon>
        <taxon>Magnoliopsida</taxon>
        <taxon>eudicotyledons</taxon>
        <taxon>Gunneridae</taxon>
        <taxon>Pentapetalae</taxon>
        <taxon>rosids</taxon>
        <taxon>malvids</taxon>
        <taxon>Malvales</taxon>
        <taxon>Malvaceae</taxon>
        <taxon>Malvoideae</taxon>
        <taxon>Gossypium</taxon>
    </lineage>
</organism>
<dbReference type="SUPFAM" id="SSF57667">
    <property type="entry name" value="beta-beta-alpha zinc fingers"/>
    <property type="match status" value="1"/>
</dbReference>
<dbReference type="STRING" id="3635.A0A1U8KNL2"/>
<dbReference type="Pfam" id="PF13912">
    <property type="entry name" value="zf-C2H2_6"/>
    <property type="match status" value="1"/>
</dbReference>
<dbReference type="AlphaFoldDB" id="A0A1U8KNL2"/>
<dbReference type="OrthoDB" id="1708403at2759"/>
<dbReference type="InterPro" id="IPR013087">
    <property type="entry name" value="Znf_C2H2_type"/>
</dbReference>
<reference evidence="11" key="2">
    <citation type="submission" date="2025-08" db="UniProtKB">
        <authorList>
            <consortium name="RefSeq"/>
        </authorList>
    </citation>
    <scope>IDENTIFICATION</scope>
</reference>
<evidence type="ECO:0000256" key="7">
    <source>
        <dbReference type="ARBA" id="ARBA00023242"/>
    </source>
</evidence>
<dbReference type="PANTHER" id="PTHR45801:SF5">
    <property type="entry name" value="OS05G0286100 PROTEIN"/>
    <property type="match status" value="1"/>
</dbReference>
<dbReference type="Gene3D" id="3.30.160.60">
    <property type="entry name" value="Classic Zinc Finger"/>
    <property type="match status" value="1"/>
</dbReference>
<dbReference type="InterPro" id="IPR036236">
    <property type="entry name" value="Znf_C2H2_sf"/>
</dbReference>
<keyword evidence="5" id="KW-0805">Transcription regulation</keyword>
<proteinExistence type="predicted"/>
<evidence type="ECO:0000256" key="8">
    <source>
        <dbReference type="PROSITE-ProRule" id="PRU00042"/>
    </source>
</evidence>
<reference evidence="10" key="1">
    <citation type="journal article" date="2020" name="Nat. Genet.">
        <title>Genomic diversifications of five Gossypium allopolyploid species and their impact on cotton improvement.</title>
        <authorList>
            <person name="Chen Z.J."/>
            <person name="Sreedasyam A."/>
            <person name="Ando A."/>
            <person name="Song Q."/>
            <person name="De Santiago L.M."/>
            <person name="Hulse-Kemp A.M."/>
            <person name="Ding M."/>
            <person name="Ye W."/>
            <person name="Kirkbride R.C."/>
            <person name="Jenkins J."/>
            <person name="Plott C."/>
            <person name="Lovell J."/>
            <person name="Lin Y.M."/>
            <person name="Vaughn R."/>
            <person name="Liu B."/>
            <person name="Simpson S."/>
            <person name="Scheffler B.E."/>
            <person name="Wen L."/>
            <person name="Saski C.A."/>
            <person name="Grover C.E."/>
            <person name="Hu G."/>
            <person name="Conover J.L."/>
            <person name="Carlson J.W."/>
            <person name="Shu S."/>
            <person name="Boston L.B."/>
            <person name="Williams M."/>
            <person name="Peterson D.G."/>
            <person name="McGee K."/>
            <person name="Jones D.C."/>
            <person name="Wendel J.F."/>
            <person name="Stelly D.M."/>
            <person name="Grimwood J."/>
            <person name="Schmutz J."/>
        </authorList>
    </citation>
    <scope>NUCLEOTIDE SEQUENCE [LARGE SCALE GENOMIC DNA]</scope>
    <source>
        <strain evidence="10">cv. TM-1</strain>
    </source>
</reference>
<comment type="subcellular location">
    <subcellularLocation>
        <location evidence="1">Nucleus</location>
    </subcellularLocation>
</comment>
<keyword evidence="6" id="KW-0804">Transcription</keyword>
<evidence type="ECO:0000313" key="11">
    <source>
        <dbReference type="RefSeq" id="XP_016704025.1"/>
    </source>
</evidence>
<dbReference type="GO" id="GO:0005634">
    <property type="term" value="C:nucleus"/>
    <property type="evidence" value="ECO:0007669"/>
    <property type="project" value="UniProtKB-SubCell"/>
</dbReference>
<accession>A0A1U8KNL2</accession>
<evidence type="ECO:0000313" key="10">
    <source>
        <dbReference type="Proteomes" id="UP000818029"/>
    </source>
</evidence>
<protein>
    <submittedName>
        <fullName evidence="11">Transcriptional regulator SUPERMAN</fullName>
    </submittedName>
</protein>
<evidence type="ECO:0000256" key="6">
    <source>
        <dbReference type="ARBA" id="ARBA00023163"/>
    </source>
</evidence>
<gene>
    <name evidence="11" type="primary">LOC107918988</name>
</gene>
<evidence type="ECO:0000256" key="5">
    <source>
        <dbReference type="ARBA" id="ARBA00023015"/>
    </source>
</evidence>
<dbReference type="KEGG" id="ghi:107918988"/>
<dbReference type="InterPro" id="IPR052426">
    <property type="entry name" value="Plant_dev_regulator"/>
</dbReference>
<name>A0A1U8KNL2_GOSHI</name>
<dbReference type="PANTHER" id="PTHR45801">
    <property type="entry name" value="OS07G0101800 PROTEIN"/>
    <property type="match status" value="1"/>
</dbReference>
<evidence type="ECO:0000259" key="9">
    <source>
        <dbReference type="PROSITE" id="PS50157"/>
    </source>
</evidence>
<evidence type="ECO:0000256" key="1">
    <source>
        <dbReference type="ARBA" id="ARBA00004123"/>
    </source>
</evidence>
<evidence type="ECO:0000256" key="2">
    <source>
        <dbReference type="ARBA" id="ARBA00022723"/>
    </source>
</evidence>
<keyword evidence="2" id="KW-0479">Metal-binding</keyword>
<dbReference type="Proteomes" id="UP000818029">
    <property type="component" value="Chromosome A08"/>
</dbReference>
<dbReference type="PaxDb" id="3635-A0A1U8KNL2"/>
<dbReference type="PROSITE" id="PS00028">
    <property type="entry name" value="ZINC_FINGER_C2H2_1"/>
    <property type="match status" value="1"/>
</dbReference>
<keyword evidence="3 8" id="KW-0863">Zinc-finger</keyword>